<dbReference type="InterPro" id="IPR020966">
    <property type="entry name" value="ALMT"/>
</dbReference>
<feature type="transmembrane region" description="Helical" evidence="10">
    <location>
        <begin position="177"/>
        <end position="198"/>
    </location>
</feature>
<comment type="subcellular location">
    <subcellularLocation>
        <location evidence="1">Membrane</location>
        <topology evidence="1">Multi-pass membrane protein</topology>
    </subcellularLocation>
</comment>
<dbReference type="Proteomes" id="UP000825729">
    <property type="component" value="Unassembled WGS sequence"/>
</dbReference>
<evidence type="ECO:0000313" key="11">
    <source>
        <dbReference type="EMBL" id="KAG9452667.1"/>
    </source>
</evidence>
<evidence type="ECO:0000256" key="7">
    <source>
        <dbReference type="ARBA" id="ARBA00023136"/>
    </source>
</evidence>
<keyword evidence="5 10" id="KW-1133">Transmembrane helix</keyword>
<dbReference type="GO" id="GO:0034220">
    <property type="term" value="P:monoatomic ion transmembrane transport"/>
    <property type="evidence" value="ECO:0007669"/>
    <property type="project" value="UniProtKB-KW"/>
</dbReference>
<feature type="transmembrane region" description="Helical" evidence="10">
    <location>
        <begin position="93"/>
        <end position="113"/>
    </location>
</feature>
<proteinExistence type="inferred from homology"/>
<evidence type="ECO:0000256" key="1">
    <source>
        <dbReference type="ARBA" id="ARBA00004141"/>
    </source>
</evidence>
<accession>A0AAV7EYE2</accession>
<feature type="region of interest" description="Disordered" evidence="9">
    <location>
        <begin position="400"/>
        <end position="419"/>
    </location>
</feature>
<feature type="transmembrane region" description="Helical" evidence="10">
    <location>
        <begin position="210"/>
        <end position="231"/>
    </location>
</feature>
<keyword evidence="8" id="KW-0407">Ion channel</keyword>
<reference evidence="11 12" key="1">
    <citation type="submission" date="2021-07" db="EMBL/GenBank/DDBJ databases">
        <title>The Aristolochia fimbriata genome: insights into angiosperm evolution, floral development and chemical biosynthesis.</title>
        <authorList>
            <person name="Jiao Y."/>
        </authorList>
    </citation>
    <scope>NUCLEOTIDE SEQUENCE [LARGE SCALE GENOMIC DNA]</scope>
    <source>
        <strain evidence="11">IBCAS-2021</strain>
        <tissue evidence="11">Leaf</tissue>
    </source>
</reference>
<keyword evidence="12" id="KW-1185">Reference proteome</keyword>
<evidence type="ECO:0000256" key="10">
    <source>
        <dbReference type="SAM" id="Phobius"/>
    </source>
</evidence>
<gene>
    <name evidence="11" type="ORF">H6P81_005571</name>
</gene>
<protein>
    <recommendedName>
        <fullName evidence="13">Aluminum-activated malate transporter 10</fullName>
    </recommendedName>
</protein>
<comment type="similarity">
    <text evidence="2">Belongs to the aromatic acid exporter (TC 2.A.85) family.</text>
</comment>
<feature type="transmembrane region" description="Helical" evidence="10">
    <location>
        <begin position="151"/>
        <end position="170"/>
    </location>
</feature>
<evidence type="ECO:0000313" key="12">
    <source>
        <dbReference type="Proteomes" id="UP000825729"/>
    </source>
</evidence>
<name>A0AAV7EYE2_ARIFI</name>
<sequence length="564" mass="62678">MSTKKENCGGLEWRLTVSDGSSQELSPERSIIHRVWLWLHSLLMALRLKIWTFMEKIWKLGADDPRRAVHGLKVGIALSVVSLFYYVRPLYDGVGGTAMWAVMTVVVVFEFTVGATLSKGMNRGMATLTAGCLAVGVHSVAIQFGEKIEPVILVIAVFLTASTATFSRFIPTIKRRFDYGITIFILTFSLVTVSGYRVEKLIEMARQRMSTIVIGGFMCMIISMLVFPVWAGGDLHLLIIKNIEKLADSLQGCVVEYFSGDEDMSDDETCKKSQAYKCVLNSKATEESLANFARWEPAHGQFGFWHPWKQYLKIGTTLRYTACCIEALNATIRSEIQAPESAKKHLRVISMKVSSQCSSVLKELAKTTKTMTKSSIIEFSVDEMKSSVEDLRNSLKSLPDHLTHQPQEAPPSEATEEAKHPLPTTVPLFEVLPLVTISSLLLEIVTRVEAVVSAVDELADLAGFNLANDEKPIKTQPDPSPEQQEQDAVKAIQLRLKNSSSLKEHCGRDSNPFAACIITFRVFKVKHDHAGNFGHYQGNSVPPPSYSPGLFESDIGYLNHLRVK</sequence>
<keyword evidence="6" id="KW-0406">Ion transport</keyword>
<comment type="caution">
    <text evidence="11">The sequence shown here is derived from an EMBL/GenBank/DDBJ whole genome shotgun (WGS) entry which is preliminary data.</text>
</comment>
<dbReference type="AlphaFoldDB" id="A0AAV7EYE2"/>
<evidence type="ECO:0000256" key="5">
    <source>
        <dbReference type="ARBA" id="ARBA00022989"/>
    </source>
</evidence>
<organism evidence="11 12">
    <name type="scientific">Aristolochia fimbriata</name>
    <name type="common">White veined hardy Dutchman's pipe vine</name>
    <dbReference type="NCBI Taxonomy" id="158543"/>
    <lineage>
        <taxon>Eukaryota</taxon>
        <taxon>Viridiplantae</taxon>
        <taxon>Streptophyta</taxon>
        <taxon>Embryophyta</taxon>
        <taxon>Tracheophyta</taxon>
        <taxon>Spermatophyta</taxon>
        <taxon>Magnoliopsida</taxon>
        <taxon>Magnoliidae</taxon>
        <taxon>Piperales</taxon>
        <taxon>Aristolochiaceae</taxon>
        <taxon>Aristolochia</taxon>
    </lineage>
</organism>
<keyword evidence="7 10" id="KW-0472">Membrane</keyword>
<keyword evidence="3" id="KW-0813">Transport</keyword>
<evidence type="ECO:0000256" key="3">
    <source>
        <dbReference type="ARBA" id="ARBA00022448"/>
    </source>
</evidence>
<evidence type="ECO:0000256" key="8">
    <source>
        <dbReference type="ARBA" id="ARBA00023303"/>
    </source>
</evidence>
<keyword evidence="4 10" id="KW-0812">Transmembrane</keyword>
<dbReference type="Pfam" id="PF11744">
    <property type="entry name" value="ALMT"/>
    <property type="match status" value="1"/>
</dbReference>
<dbReference type="PANTHER" id="PTHR31086">
    <property type="entry name" value="ALUMINUM-ACTIVATED MALATE TRANSPORTER 10"/>
    <property type="match status" value="1"/>
</dbReference>
<evidence type="ECO:0008006" key="13">
    <source>
        <dbReference type="Google" id="ProtNLM"/>
    </source>
</evidence>
<dbReference type="EMBL" id="JAINDJ010000003">
    <property type="protein sequence ID" value="KAG9452667.1"/>
    <property type="molecule type" value="Genomic_DNA"/>
</dbReference>
<evidence type="ECO:0000256" key="6">
    <source>
        <dbReference type="ARBA" id="ARBA00023065"/>
    </source>
</evidence>
<feature type="transmembrane region" description="Helical" evidence="10">
    <location>
        <begin position="68"/>
        <end position="87"/>
    </location>
</feature>
<evidence type="ECO:0000256" key="4">
    <source>
        <dbReference type="ARBA" id="ARBA00022692"/>
    </source>
</evidence>
<evidence type="ECO:0000256" key="9">
    <source>
        <dbReference type="SAM" id="MobiDB-lite"/>
    </source>
</evidence>
<dbReference type="GO" id="GO:0016020">
    <property type="term" value="C:membrane"/>
    <property type="evidence" value="ECO:0007669"/>
    <property type="project" value="UniProtKB-SubCell"/>
</dbReference>
<dbReference type="GO" id="GO:0015743">
    <property type="term" value="P:malate transport"/>
    <property type="evidence" value="ECO:0007669"/>
    <property type="project" value="InterPro"/>
</dbReference>
<evidence type="ECO:0000256" key="2">
    <source>
        <dbReference type="ARBA" id="ARBA00007079"/>
    </source>
</evidence>